<dbReference type="Gene3D" id="3.30.460.10">
    <property type="entry name" value="Beta Polymerase, domain 2"/>
    <property type="match status" value="1"/>
</dbReference>
<accession>A0ABT9CM05</accession>
<dbReference type="InterPro" id="IPR007530">
    <property type="entry name" value="Aminoglycoside_adenylylTfrase"/>
</dbReference>
<organism evidence="1 2">
    <name type="scientific">Paenibacillus lacisoli</name>
    <dbReference type="NCBI Taxonomy" id="3064525"/>
    <lineage>
        <taxon>Bacteria</taxon>
        <taxon>Bacillati</taxon>
        <taxon>Bacillota</taxon>
        <taxon>Bacilli</taxon>
        <taxon>Bacillales</taxon>
        <taxon>Paenibacillaceae</taxon>
        <taxon>Paenibacillus</taxon>
    </lineage>
</organism>
<evidence type="ECO:0000313" key="2">
    <source>
        <dbReference type="Proteomes" id="UP001240171"/>
    </source>
</evidence>
<protein>
    <submittedName>
        <fullName evidence="1">Aminoglycoside 6-adenylyltransferase</fullName>
    </submittedName>
</protein>
<gene>
    <name evidence="1" type="ORF">Q5741_19810</name>
</gene>
<dbReference type="EMBL" id="JAUQTB010000019">
    <property type="protein sequence ID" value="MDO7908638.1"/>
    <property type="molecule type" value="Genomic_DNA"/>
</dbReference>
<dbReference type="InterPro" id="IPR043519">
    <property type="entry name" value="NT_sf"/>
</dbReference>
<dbReference type="SUPFAM" id="SSF81301">
    <property type="entry name" value="Nucleotidyltransferase"/>
    <property type="match status" value="1"/>
</dbReference>
<dbReference type="Gene3D" id="1.20.120.330">
    <property type="entry name" value="Nucleotidyltransferases domain 2"/>
    <property type="match status" value="1"/>
</dbReference>
<dbReference type="Pfam" id="PF04439">
    <property type="entry name" value="Adenyl_transf"/>
    <property type="match status" value="1"/>
</dbReference>
<keyword evidence="2" id="KW-1185">Reference proteome</keyword>
<dbReference type="RefSeq" id="WP_305025855.1">
    <property type="nucleotide sequence ID" value="NZ_JAUQTB010000019.1"/>
</dbReference>
<name>A0ABT9CM05_9BACL</name>
<proteinExistence type="predicted"/>
<sequence>MRSEQEMMNLIISVAQQDQRIRAAAMNGSRTNVRAPRDPFQDYDIVYLVTDVRSFVRTPTWIDVFGERVILQTPEDSVIFPADGSSRYPYLMLFQDGNRVDLTLLPITERETYCREDRLTVILLDKDGIMPQLPSPSDLDYQVQRPSAKAFADCCNEFWWVSTYVAKGLWRQEILYAMDSLRYVRDMLIRMMEWRVGVEQHFNVSTGKAGKYLKQYLTENDWHDLLASYPPAEEETIWESLITMAGLFRRTSLWVGEQLGFDYNLDEDNQVTGYLRHIRQLPRDAKEIF</sequence>
<evidence type="ECO:0000313" key="1">
    <source>
        <dbReference type="EMBL" id="MDO7908638.1"/>
    </source>
</evidence>
<dbReference type="PIRSF" id="PIRSF000812">
    <property type="entry name" value="AAD"/>
    <property type="match status" value="1"/>
</dbReference>
<reference evidence="1 2" key="1">
    <citation type="submission" date="2023-07" db="EMBL/GenBank/DDBJ databases">
        <title>Paenibacillus sp. JX-17 nov. isolated from soil.</title>
        <authorList>
            <person name="Wan Y."/>
            <person name="Liu B."/>
        </authorList>
    </citation>
    <scope>NUCLEOTIDE SEQUENCE [LARGE SCALE GENOMIC DNA]</scope>
    <source>
        <strain evidence="1 2">JX-17</strain>
    </source>
</reference>
<comment type="caution">
    <text evidence="1">The sequence shown here is derived from an EMBL/GenBank/DDBJ whole genome shotgun (WGS) entry which is preliminary data.</text>
</comment>
<dbReference type="SUPFAM" id="SSF81631">
    <property type="entry name" value="PAP/OAS1 substrate-binding domain"/>
    <property type="match status" value="1"/>
</dbReference>
<dbReference type="Proteomes" id="UP001240171">
    <property type="component" value="Unassembled WGS sequence"/>
</dbReference>